<dbReference type="GO" id="GO:0007094">
    <property type="term" value="P:mitotic spindle assembly checkpoint signaling"/>
    <property type="evidence" value="ECO:0007669"/>
    <property type="project" value="TreeGrafter"/>
</dbReference>
<feature type="domain" description="HORMA" evidence="7">
    <location>
        <begin position="12"/>
        <end position="194"/>
    </location>
</feature>
<evidence type="ECO:0000256" key="1">
    <source>
        <dbReference type="ARBA" id="ARBA00004123"/>
    </source>
</evidence>
<evidence type="ECO:0000256" key="2">
    <source>
        <dbReference type="ARBA" id="ARBA00010348"/>
    </source>
</evidence>
<dbReference type="PROSITE" id="PS50815">
    <property type="entry name" value="HORMA"/>
    <property type="match status" value="1"/>
</dbReference>
<dbReference type="Proteomes" id="UP000070089">
    <property type="component" value="Unassembled WGS sequence"/>
</dbReference>
<evidence type="ECO:0000256" key="6">
    <source>
        <dbReference type="ARBA" id="ARBA00023306"/>
    </source>
</evidence>
<dbReference type="AlphaFoldDB" id="A0A132NRC3"/>
<proteinExistence type="inferred from homology"/>
<dbReference type="SUPFAM" id="SSF56019">
    <property type="entry name" value="The spindle assembly checkpoint protein mad2"/>
    <property type="match status" value="1"/>
</dbReference>
<dbReference type="Pfam" id="PF02301">
    <property type="entry name" value="HORMA"/>
    <property type="match status" value="1"/>
</dbReference>
<evidence type="ECO:0000256" key="3">
    <source>
        <dbReference type="ARBA" id="ARBA00022618"/>
    </source>
</evidence>
<dbReference type="InterPro" id="IPR036570">
    <property type="entry name" value="HORMA_dom_sf"/>
</dbReference>
<evidence type="ECO:0000313" key="9">
    <source>
        <dbReference type="Proteomes" id="UP000070089"/>
    </source>
</evidence>
<reference evidence="8 9" key="1">
    <citation type="journal article" date="2015" name="Mol. Biochem. Parasitol.">
        <title>Identification of polymorphic genes for use in assemblage B genotyping assays through comparative genomics of multiple assemblage B Giardia duodenalis isolates.</title>
        <authorList>
            <person name="Wielinga C."/>
            <person name="Thompson R.C."/>
            <person name="Monis P."/>
            <person name="Ryan U."/>
        </authorList>
    </citation>
    <scope>NUCLEOTIDE SEQUENCE [LARGE SCALE GENOMIC DNA]</scope>
    <source>
        <strain evidence="8 9">BAH15c1</strain>
    </source>
</reference>
<evidence type="ECO:0000256" key="5">
    <source>
        <dbReference type="ARBA" id="ARBA00023242"/>
    </source>
</evidence>
<dbReference type="EMBL" id="JXTI01000108">
    <property type="protein sequence ID" value="KWX12621.1"/>
    <property type="molecule type" value="Genomic_DNA"/>
</dbReference>
<dbReference type="GO" id="GO:0000776">
    <property type="term" value="C:kinetochore"/>
    <property type="evidence" value="ECO:0007669"/>
    <property type="project" value="TreeGrafter"/>
</dbReference>
<dbReference type="FunFam" id="3.30.900.10:FF:000020">
    <property type="entry name" value="Mitotic spindle checkpoint component MAD2"/>
    <property type="match status" value="1"/>
</dbReference>
<keyword evidence="5" id="KW-0539">Nucleus</keyword>
<comment type="subcellular location">
    <subcellularLocation>
        <location evidence="1">Nucleus</location>
    </subcellularLocation>
</comment>
<dbReference type="InterPro" id="IPR045091">
    <property type="entry name" value="Mad2-like"/>
</dbReference>
<gene>
    <name evidence="8" type="ORF">QR46_3417</name>
</gene>
<keyword evidence="4" id="KW-0498">Mitosis</keyword>
<dbReference type="GO" id="GO:0051301">
    <property type="term" value="P:cell division"/>
    <property type="evidence" value="ECO:0007669"/>
    <property type="project" value="UniProtKB-KW"/>
</dbReference>
<dbReference type="PANTHER" id="PTHR11842">
    <property type="entry name" value="MITOTIC SPINDLE ASSEMBLY CHECKPOINT PROTEIN MAD2"/>
    <property type="match status" value="1"/>
</dbReference>
<dbReference type="VEuPathDB" id="GiardiaDB:QR46_3417"/>
<evidence type="ECO:0000259" key="7">
    <source>
        <dbReference type="PROSITE" id="PS50815"/>
    </source>
</evidence>
<dbReference type="InterPro" id="IPR003511">
    <property type="entry name" value="HORMA_dom"/>
</dbReference>
<dbReference type="GO" id="GO:0005737">
    <property type="term" value="C:cytoplasm"/>
    <property type="evidence" value="ECO:0007669"/>
    <property type="project" value="TreeGrafter"/>
</dbReference>
<keyword evidence="6" id="KW-0131">Cell cycle</keyword>
<organism evidence="8 9">
    <name type="scientific">Giardia duodenalis assemblage B</name>
    <dbReference type="NCBI Taxonomy" id="1394984"/>
    <lineage>
        <taxon>Eukaryota</taxon>
        <taxon>Metamonada</taxon>
        <taxon>Diplomonadida</taxon>
        <taxon>Hexamitidae</taxon>
        <taxon>Giardiinae</taxon>
        <taxon>Giardia</taxon>
    </lineage>
</organism>
<keyword evidence="3" id="KW-0132">Cell division</keyword>
<dbReference type="PANTHER" id="PTHR11842:SF11">
    <property type="entry name" value="MITOTIC SPINDLE ASSEMBLY CHECKPOINT PROTEIN MAD2A"/>
    <property type="match status" value="1"/>
</dbReference>
<evidence type="ECO:0000256" key="4">
    <source>
        <dbReference type="ARBA" id="ARBA00022776"/>
    </source>
</evidence>
<comment type="caution">
    <text evidence="8">The sequence shown here is derived from an EMBL/GenBank/DDBJ whole genome shotgun (WGS) entry which is preliminary data.</text>
</comment>
<dbReference type="GO" id="GO:0005654">
    <property type="term" value="C:nucleoplasm"/>
    <property type="evidence" value="ECO:0007669"/>
    <property type="project" value="TreeGrafter"/>
</dbReference>
<sequence>MATQTKSAITLRGSTAIVTEYFAYSINSILYLRGIYGQDSFMSQQKYGLPLMVAKDPALSKYLGEVLQRVAEWLMSGKVQKLVMVLLPIGGSEPIEKWEFNVENEGVQAGATSSKPEADVQREIQAILRQINASVSFLPVISDPVTFDIMIYTDAAVPTPAEWEECPGRDHVSNAVEVKFRDFSTKIHKVDTAVIYKSGEEGL</sequence>
<name>A0A132NRC3_GIAIN</name>
<comment type="similarity">
    <text evidence="2">Belongs to the MAD2 family.</text>
</comment>
<evidence type="ECO:0000313" key="8">
    <source>
        <dbReference type="EMBL" id="KWX12621.1"/>
    </source>
</evidence>
<dbReference type="Gene3D" id="3.30.900.10">
    <property type="entry name" value="HORMA domain"/>
    <property type="match status" value="1"/>
</dbReference>
<protein>
    <submittedName>
        <fullName evidence="8">Mitotic spindle checkpoint protein MAD2</fullName>
    </submittedName>
</protein>
<dbReference type="OrthoDB" id="1806at2759"/>
<accession>A0A132NRC3</accession>